<dbReference type="InterPro" id="IPR050817">
    <property type="entry name" value="DjlA_DnaK_co-chaperone"/>
</dbReference>
<keyword evidence="2 7" id="KW-0997">Cell inner membrane</keyword>
<dbReference type="Pfam" id="PF05099">
    <property type="entry name" value="TerB"/>
    <property type="match status" value="1"/>
</dbReference>
<comment type="function">
    <text evidence="7">Regulatory DnaK co-chaperone. Direct interaction between DnaK and DjlA is needed for the induction of the wcaABCDE operon, involved in the synthesis of a colanic acid polysaccharide capsule, possibly through activation of the RcsB/RcsC phosphotransfer signaling pathway. The colanic acid capsule may help the bacterium survive conditions outside the host.</text>
</comment>
<evidence type="ECO:0000256" key="4">
    <source>
        <dbReference type="ARBA" id="ARBA00022989"/>
    </source>
</evidence>
<dbReference type="InterPro" id="IPR023749">
    <property type="entry name" value="DjlA"/>
</dbReference>
<dbReference type="InterPro" id="IPR029024">
    <property type="entry name" value="TerB-like"/>
</dbReference>
<feature type="topological domain" description="Periplasmic" evidence="7">
    <location>
        <begin position="1"/>
        <end position="6"/>
    </location>
</feature>
<name>A0A4U1BHN6_9GAMM</name>
<dbReference type="EMBL" id="SWCJ01000019">
    <property type="protein sequence ID" value="TKB50914.1"/>
    <property type="molecule type" value="Genomic_DNA"/>
</dbReference>
<evidence type="ECO:0000256" key="2">
    <source>
        <dbReference type="ARBA" id="ARBA00022519"/>
    </source>
</evidence>
<dbReference type="RefSeq" id="WP_136864847.1">
    <property type="nucleotide sequence ID" value="NZ_SWCJ01000019.1"/>
</dbReference>
<dbReference type="NCBIfam" id="NF006948">
    <property type="entry name" value="PRK09430.1"/>
    <property type="match status" value="1"/>
</dbReference>
<dbReference type="GO" id="GO:0005886">
    <property type="term" value="C:plasma membrane"/>
    <property type="evidence" value="ECO:0007669"/>
    <property type="project" value="UniProtKB-SubCell"/>
</dbReference>
<evidence type="ECO:0000256" key="3">
    <source>
        <dbReference type="ARBA" id="ARBA00022692"/>
    </source>
</evidence>
<dbReference type="HAMAP" id="MF_01153">
    <property type="entry name" value="DjlA"/>
    <property type="match status" value="1"/>
</dbReference>
<evidence type="ECO:0000313" key="11">
    <source>
        <dbReference type="Proteomes" id="UP000305675"/>
    </source>
</evidence>
<dbReference type="InterPro" id="IPR007791">
    <property type="entry name" value="DjlA_N"/>
</dbReference>
<keyword evidence="3 7" id="KW-0812">Transmembrane</keyword>
<dbReference type="GO" id="GO:0051087">
    <property type="term" value="F:protein-folding chaperone binding"/>
    <property type="evidence" value="ECO:0007669"/>
    <property type="project" value="InterPro"/>
</dbReference>
<protein>
    <recommendedName>
        <fullName evidence="7">Co-chaperone protein DjlA</fullName>
    </recommendedName>
</protein>
<evidence type="ECO:0000256" key="6">
    <source>
        <dbReference type="ARBA" id="ARBA00023186"/>
    </source>
</evidence>
<dbReference type="OrthoDB" id="9782583at2"/>
<comment type="domain">
    <text evidence="7">The transmembrane domain is a dimerization domain.</text>
</comment>
<feature type="topological domain" description="Cytoplasmic" evidence="7">
    <location>
        <begin position="31"/>
        <end position="253"/>
    </location>
</feature>
<dbReference type="SUPFAM" id="SSF158682">
    <property type="entry name" value="TerB-like"/>
    <property type="match status" value="1"/>
</dbReference>
<evidence type="ECO:0000259" key="9">
    <source>
        <dbReference type="PROSITE" id="PS50076"/>
    </source>
</evidence>
<keyword evidence="5 7" id="KW-0472">Membrane</keyword>
<dbReference type="PROSITE" id="PS50076">
    <property type="entry name" value="DNAJ_2"/>
    <property type="match status" value="1"/>
</dbReference>
<comment type="caution">
    <text evidence="10">The sequence shown here is derived from an EMBL/GenBank/DDBJ whole genome shotgun (WGS) entry which is preliminary data.</text>
</comment>
<gene>
    <name evidence="7 10" type="primary">djlA</name>
    <name evidence="10" type="ORF">FCL42_18125</name>
</gene>
<keyword evidence="11" id="KW-1185">Reference proteome</keyword>
<dbReference type="CDD" id="cd06257">
    <property type="entry name" value="DnaJ"/>
    <property type="match status" value="1"/>
</dbReference>
<dbReference type="InterPro" id="IPR036869">
    <property type="entry name" value="J_dom_sf"/>
</dbReference>
<reference evidence="10 11" key="1">
    <citation type="submission" date="2019-04" db="EMBL/GenBank/DDBJ databases">
        <authorList>
            <person name="Hwang J.C."/>
        </authorList>
    </citation>
    <scope>NUCLEOTIDE SEQUENCE [LARGE SCALE GENOMIC DNA]</scope>
    <source>
        <strain evidence="10 11">IMCC35002</strain>
    </source>
</reference>
<dbReference type="Gene3D" id="1.10.3680.10">
    <property type="entry name" value="TerB-like"/>
    <property type="match status" value="1"/>
</dbReference>
<accession>A0A4U1BHN6</accession>
<feature type="transmembrane region" description="Helical" evidence="8">
    <location>
        <begin position="12"/>
        <end position="33"/>
    </location>
</feature>
<evidence type="ECO:0000313" key="10">
    <source>
        <dbReference type="EMBL" id="TKB50914.1"/>
    </source>
</evidence>
<dbReference type="Proteomes" id="UP000305675">
    <property type="component" value="Unassembled WGS sequence"/>
</dbReference>
<dbReference type="CDD" id="cd07316">
    <property type="entry name" value="terB_like_DjlA"/>
    <property type="match status" value="1"/>
</dbReference>
<dbReference type="InterPro" id="IPR001623">
    <property type="entry name" value="DnaJ_domain"/>
</dbReference>
<comment type="subcellular location">
    <subcellularLocation>
        <location evidence="7">Cell inner membrane</location>
        <topology evidence="7">Single-pass type III membrane protein</topology>
    </subcellularLocation>
</comment>
<proteinExistence type="inferred from homology"/>
<feature type="domain" description="J" evidence="9">
    <location>
        <begin position="187"/>
        <end position="253"/>
    </location>
</feature>
<keyword evidence="4 7" id="KW-1133">Transmembrane helix</keyword>
<keyword evidence="1 7" id="KW-1003">Cell membrane</keyword>
<dbReference type="AlphaFoldDB" id="A0A4U1BHN6"/>
<dbReference type="PANTHER" id="PTHR24074">
    <property type="entry name" value="CO-CHAPERONE PROTEIN DJLA"/>
    <property type="match status" value="1"/>
</dbReference>
<evidence type="ECO:0000256" key="7">
    <source>
        <dbReference type="HAMAP-Rule" id="MF_01153"/>
    </source>
</evidence>
<comment type="subunit">
    <text evidence="7">Homodimer.</text>
</comment>
<dbReference type="SMART" id="SM00271">
    <property type="entry name" value="DnaJ"/>
    <property type="match status" value="1"/>
</dbReference>
<dbReference type="SUPFAM" id="SSF46565">
    <property type="entry name" value="Chaperone J-domain"/>
    <property type="match status" value="1"/>
</dbReference>
<keyword evidence="6 7" id="KW-0143">Chaperone</keyword>
<organism evidence="10 11">
    <name type="scientific">Ferrimonas aestuarii</name>
    <dbReference type="NCBI Taxonomy" id="2569539"/>
    <lineage>
        <taxon>Bacteria</taxon>
        <taxon>Pseudomonadati</taxon>
        <taxon>Pseudomonadota</taxon>
        <taxon>Gammaproteobacteria</taxon>
        <taxon>Alteromonadales</taxon>
        <taxon>Ferrimonadaceae</taxon>
        <taxon>Ferrimonas</taxon>
    </lineage>
</organism>
<evidence type="ECO:0000256" key="5">
    <source>
        <dbReference type="ARBA" id="ARBA00023136"/>
    </source>
</evidence>
<dbReference type="Pfam" id="PF00226">
    <property type="entry name" value="DnaJ"/>
    <property type="match status" value="1"/>
</dbReference>
<dbReference type="PRINTS" id="PR00625">
    <property type="entry name" value="JDOMAIN"/>
</dbReference>
<sequence>MQIWGKVFGGLLGFFFGRFAGMILGVWLGHVLVDKRRTPQVTPRQNLFFHTTFAVMGHVAKASGQVTQADIALANAVMDQLRLSGEARRQAQEAFREGKASDYPLEERLKQLKLVMAFRRDLARMFLEIQIQVALSDGDIDANERRILSQVAKQLGFTAQELEQMLSMRQGEHSFHRSGHQGPSLADAYQLLGVSEGDDDRAIKRAYRKLMAQHHPDKLASQGLPEEMMSLAQQKSQDIQAAWEAIRRERNIR</sequence>
<evidence type="ECO:0000256" key="1">
    <source>
        <dbReference type="ARBA" id="ARBA00022475"/>
    </source>
</evidence>
<evidence type="ECO:0000256" key="8">
    <source>
        <dbReference type="SAM" id="Phobius"/>
    </source>
</evidence>
<dbReference type="Gene3D" id="1.10.287.110">
    <property type="entry name" value="DnaJ domain"/>
    <property type="match status" value="1"/>
</dbReference>